<keyword evidence="3" id="KW-0813">Transport</keyword>
<feature type="domain" description="Amino acid transporter transmembrane" evidence="9">
    <location>
        <begin position="55"/>
        <end position="442"/>
    </location>
</feature>
<dbReference type="PANTHER" id="PTHR22950:SF458">
    <property type="entry name" value="SODIUM-COUPLED NEUTRAL AMINO ACID TRANSPORTER 11-RELATED"/>
    <property type="match status" value="1"/>
</dbReference>
<dbReference type="Pfam" id="PF01490">
    <property type="entry name" value="Aa_trans"/>
    <property type="match status" value="1"/>
</dbReference>
<dbReference type="InParanoid" id="A0A0L0HT81"/>
<feature type="transmembrane region" description="Helical" evidence="8">
    <location>
        <begin position="86"/>
        <end position="109"/>
    </location>
</feature>
<accession>A0A0L0HT81</accession>
<dbReference type="PANTHER" id="PTHR22950">
    <property type="entry name" value="AMINO ACID TRANSPORTER"/>
    <property type="match status" value="1"/>
</dbReference>
<keyword evidence="7 8" id="KW-0472">Membrane</keyword>
<evidence type="ECO:0000256" key="4">
    <source>
        <dbReference type="ARBA" id="ARBA00022692"/>
    </source>
</evidence>
<dbReference type="GO" id="GO:0016020">
    <property type="term" value="C:membrane"/>
    <property type="evidence" value="ECO:0007669"/>
    <property type="project" value="UniProtKB-SubCell"/>
</dbReference>
<evidence type="ECO:0000256" key="1">
    <source>
        <dbReference type="ARBA" id="ARBA00004141"/>
    </source>
</evidence>
<evidence type="ECO:0000256" key="8">
    <source>
        <dbReference type="SAM" id="Phobius"/>
    </source>
</evidence>
<feature type="transmembrane region" description="Helical" evidence="8">
    <location>
        <begin position="207"/>
        <end position="226"/>
    </location>
</feature>
<keyword evidence="6 8" id="KW-1133">Transmembrane helix</keyword>
<feature type="transmembrane region" description="Helical" evidence="8">
    <location>
        <begin position="423"/>
        <end position="444"/>
    </location>
</feature>
<comment type="similarity">
    <text evidence="2">Belongs to the amino acid/polyamine transporter 2 family.</text>
</comment>
<dbReference type="OrthoDB" id="28208at2759"/>
<dbReference type="EMBL" id="KQ257451">
    <property type="protein sequence ID" value="KND04095.1"/>
    <property type="molecule type" value="Genomic_DNA"/>
</dbReference>
<dbReference type="STRING" id="645134.A0A0L0HT81"/>
<dbReference type="GeneID" id="27685193"/>
<protein>
    <recommendedName>
        <fullName evidence="9">Amino acid transporter transmembrane domain-containing protein</fullName>
    </recommendedName>
</protein>
<dbReference type="AlphaFoldDB" id="A0A0L0HT81"/>
<dbReference type="RefSeq" id="XP_016612134.1">
    <property type="nucleotide sequence ID" value="XM_016749854.1"/>
</dbReference>
<name>A0A0L0HT81_SPIPD</name>
<dbReference type="eggNOG" id="KOG1305">
    <property type="taxonomic scope" value="Eukaryota"/>
</dbReference>
<dbReference type="VEuPathDB" id="FungiDB:SPPG_01537"/>
<reference evidence="10 11" key="1">
    <citation type="submission" date="2009-08" db="EMBL/GenBank/DDBJ databases">
        <title>The Genome Sequence of Spizellomyces punctatus strain DAOM BR117.</title>
        <authorList>
            <consortium name="The Broad Institute Genome Sequencing Platform"/>
            <person name="Russ C."/>
            <person name="Cuomo C."/>
            <person name="Shea T."/>
            <person name="Young S.K."/>
            <person name="Zeng Q."/>
            <person name="Koehrsen M."/>
            <person name="Haas B."/>
            <person name="Borodovsky M."/>
            <person name="Guigo R."/>
            <person name="Alvarado L."/>
            <person name="Berlin A."/>
            <person name="Bochicchio J."/>
            <person name="Borenstein D."/>
            <person name="Chapman S."/>
            <person name="Chen Z."/>
            <person name="Engels R."/>
            <person name="Freedman E."/>
            <person name="Gellesch M."/>
            <person name="Goldberg J."/>
            <person name="Griggs A."/>
            <person name="Gujja S."/>
            <person name="Heiman D."/>
            <person name="Hepburn T."/>
            <person name="Howarth C."/>
            <person name="Jen D."/>
            <person name="Larson L."/>
            <person name="Lewis B."/>
            <person name="Mehta T."/>
            <person name="Park D."/>
            <person name="Pearson M."/>
            <person name="Roberts A."/>
            <person name="Saif S."/>
            <person name="Shenoy N."/>
            <person name="Sisk P."/>
            <person name="Stolte C."/>
            <person name="Sykes S."/>
            <person name="Thomson T."/>
            <person name="Walk T."/>
            <person name="White J."/>
            <person name="Yandava C."/>
            <person name="Burger G."/>
            <person name="Gray M.W."/>
            <person name="Holland P.W.H."/>
            <person name="King N."/>
            <person name="Lang F.B.F."/>
            <person name="Roger A.J."/>
            <person name="Ruiz-Trillo I."/>
            <person name="Lander E."/>
            <person name="Nusbaum C."/>
        </authorList>
    </citation>
    <scope>NUCLEOTIDE SEQUENCE [LARGE SCALE GENOMIC DNA]</scope>
    <source>
        <strain evidence="10 11">DAOM BR117</strain>
    </source>
</reference>
<dbReference type="GO" id="GO:0005783">
    <property type="term" value="C:endoplasmic reticulum"/>
    <property type="evidence" value="ECO:0007669"/>
    <property type="project" value="EnsemblFungi"/>
</dbReference>
<feature type="transmembrane region" description="Helical" evidence="8">
    <location>
        <begin position="386"/>
        <end position="411"/>
    </location>
</feature>
<feature type="transmembrane region" description="Helical" evidence="8">
    <location>
        <begin position="274"/>
        <end position="299"/>
    </location>
</feature>
<evidence type="ECO:0000256" key="2">
    <source>
        <dbReference type="ARBA" id="ARBA00008066"/>
    </source>
</evidence>
<evidence type="ECO:0000313" key="11">
    <source>
        <dbReference type="Proteomes" id="UP000053201"/>
    </source>
</evidence>
<dbReference type="OMA" id="FLFFGSQ"/>
<keyword evidence="11" id="KW-1185">Reference proteome</keyword>
<sequence>MPADEPLTPVALESPTPPDEIWEEASFTGEEHELLGFDLDEEGEIVDVGGIEEHASGVWDATFNFTNSIIGAGIIGLPYAFAESGFATGVLLLFALTFVVDWTVNLLIVDGKLAGTRSYQELVKRCFGRWGFIAVSVFQFVFAYGAMCAYAIIVGDTLPVVLSQLPSKTPLYSVLTSRRAMITLTTLFVSLPLSLYRDISALAKTSAVSLGAIVFIVLAVVGAGAWEGRQGGDVSWVGGGVFQAIGVISFAFVCHHNTFLIYGSLRKPTMDRFAVVTHLSTGLSLLACLVLACGGYLVFTDKTQGNILNNFSPTHPLITLARLCFGINMFLTFPLECFVCREVLLHCIYGQGEEEKPVSLPIHAGTTVALTLSAMGVALWTCDLGIVLEITGGFAATVLAYILPPLCYIYLSSGPTFSLKKAGPLLCIGFGVVVMVLSTSMAVAEALRGKEEKLCAG</sequence>
<feature type="transmembrane region" description="Helical" evidence="8">
    <location>
        <begin position="319"/>
        <end position="339"/>
    </location>
</feature>
<evidence type="ECO:0000256" key="6">
    <source>
        <dbReference type="ARBA" id="ARBA00022989"/>
    </source>
</evidence>
<evidence type="ECO:0000259" key="9">
    <source>
        <dbReference type="Pfam" id="PF01490"/>
    </source>
</evidence>
<evidence type="ECO:0000256" key="3">
    <source>
        <dbReference type="ARBA" id="ARBA00022448"/>
    </source>
</evidence>
<keyword evidence="4 8" id="KW-0812">Transmembrane</keyword>
<dbReference type="Proteomes" id="UP000053201">
    <property type="component" value="Unassembled WGS sequence"/>
</dbReference>
<comment type="subcellular location">
    <subcellularLocation>
        <location evidence="1">Membrane</location>
        <topology evidence="1">Multi-pass membrane protein</topology>
    </subcellularLocation>
</comment>
<dbReference type="GO" id="GO:0015179">
    <property type="term" value="F:L-amino acid transmembrane transporter activity"/>
    <property type="evidence" value="ECO:0007669"/>
    <property type="project" value="TreeGrafter"/>
</dbReference>
<evidence type="ECO:0000256" key="5">
    <source>
        <dbReference type="ARBA" id="ARBA00022970"/>
    </source>
</evidence>
<keyword evidence="5" id="KW-0029">Amino-acid transport</keyword>
<feature type="transmembrane region" description="Helical" evidence="8">
    <location>
        <begin position="241"/>
        <end position="262"/>
    </location>
</feature>
<gene>
    <name evidence="10" type="ORF">SPPG_01537</name>
</gene>
<feature type="transmembrane region" description="Helical" evidence="8">
    <location>
        <begin position="360"/>
        <end position="380"/>
    </location>
</feature>
<dbReference type="InterPro" id="IPR013057">
    <property type="entry name" value="AA_transpt_TM"/>
</dbReference>
<proteinExistence type="inferred from homology"/>
<feature type="transmembrane region" description="Helical" evidence="8">
    <location>
        <begin position="175"/>
        <end position="195"/>
    </location>
</feature>
<organism evidence="10 11">
    <name type="scientific">Spizellomyces punctatus (strain DAOM BR117)</name>
    <dbReference type="NCBI Taxonomy" id="645134"/>
    <lineage>
        <taxon>Eukaryota</taxon>
        <taxon>Fungi</taxon>
        <taxon>Fungi incertae sedis</taxon>
        <taxon>Chytridiomycota</taxon>
        <taxon>Chytridiomycota incertae sedis</taxon>
        <taxon>Chytridiomycetes</taxon>
        <taxon>Spizellomycetales</taxon>
        <taxon>Spizellomycetaceae</taxon>
        <taxon>Spizellomyces</taxon>
    </lineage>
</organism>
<evidence type="ECO:0000313" key="10">
    <source>
        <dbReference type="EMBL" id="KND04095.1"/>
    </source>
</evidence>
<evidence type="ECO:0000256" key="7">
    <source>
        <dbReference type="ARBA" id="ARBA00023136"/>
    </source>
</evidence>
<feature type="transmembrane region" description="Helical" evidence="8">
    <location>
        <begin position="130"/>
        <end position="155"/>
    </location>
</feature>